<keyword evidence="10" id="KW-1015">Disulfide bond</keyword>
<dbReference type="GO" id="GO:0005615">
    <property type="term" value="C:extracellular space"/>
    <property type="evidence" value="ECO:0007669"/>
    <property type="project" value="TreeGrafter"/>
</dbReference>
<keyword evidence="4" id="KW-0479">Metal-binding</keyword>
<dbReference type="PROSITE" id="PS50836">
    <property type="entry name" value="DOMON"/>
    <property type="match status" value="1"/>
</dbReference>
<evidence type="ECO:0000256" key="5">
    <source>
        <dbReference type="ARBA" id="ARBA00022729"/>
    </source>
</evidence>
<comment type="cofactor">
    <cofactor evidence="1">
        <name>Cu(2+)</name>
        <dbReference type="ChEBI" id="CHEBI:29036"/>
    </cofactor>
</comment>
<evidence type="ECO:0000256" key="11">
    <source>
        <dbReference type="ARBA" id="ARBA00023180"/>
    </source>
</evidence>
<dbReference type="Pfam" id="PF03712">
    <property type="entry name" value="Cu2_monoox_C"/>
    <property type="match status" value="1"/>
</dbReference>
<dbReference type="Pfam" id="PF03351">
    <property type="entry name" value="DOMON"/>
    <property type="match status" value="1"/>
</dbReference>
<keyword evidence="11" id="KW-0325">Glycoprotein</keyword>
<evidence type="ECO:0000256" key="10">
    <source>
        <dbReference type="ARBA" id="ARBA00023157"/>
    </source>
</evidence>
<dbReference type="InterPro" id="IPR000945">
    <property type="entry name" value="DBH-like"/>
</dbReference>
<dbReference type="RefSeq" id="XP_013392637.1">
    <property type="nucleotide sequence ID" value="XM_013537183.1"/>
</dbReference>
<dbReference type="PRINTS" id="PR00767">
    <property type="entry name" value="DBMONOXGNASE"/>
</dbReference>
<evidence type="ECO:0000256" key="7">
    <source>
        <dbReference type="ARBA" id="ARBA00023008"/>
    </source>
</evidence>
<dbReference type="GO" id="GO:0006589">
    <property type="term" value="P:octopamine biosynthetic process"/>
    <property type="evidence" value="ECO:0007669"/>
    <property type="project" value="TreeGrafter"/>
</dbReference>
<dbReference type="GeneID" id="106160550"/>
<name>A0A1S3I2Z2_LINAN</name>
<sequence>MLVFSVLSLFAALVMPSLADFTHHAVLKDDVYFLSWKFDNETITFETQVRTTGYIGLGFSPNGGMTGADIVIGWVKDGTAYLKDRYATAKQMPSIDASQDVELISGSENSTFTTLRFKRRLDTCDSKDNKITQSTMRIIWAYHDSDPLTETDLLYHGNVNRGAKSMFLLESADNPVNTVTIPNDAYTLEFLNNKVQVPSTSDTTYWCSGFTLPSFSGVHHMIKAEPIVQVGNEAIVHHFIVYACNHQFNFTDHANYSESCGARRNMPPDLELCQQMLMAWAIGGEAQVYPENVGYPFGGEGDPTFILLETHYDNPALRNDYVDSSGVRFTFIPRRRQYDAGIMDVGVMVSRNHVIPPYYDEFYSWGQCSDCLESGLVNVPEGINAFGAVLHTHLAGTSIYLRHFRDGVELPYMAYDENYDFNYQEYRYFKEPKKIMPNDDLVTHCKYKSSDRTSVTWGGLGTKEEMCLAFIMYYPRVNLTNCISAPLQSELIKIVPGVTSASNDYGYSVIIQAPSQYAGRRFPDVMENLVNWQDVQTRDRFQDLELNSTRAQYCAGINGYGHGGLIQRLQITTPYVLPQVSCPATTTPAATTPGVTIGSISSADRTMSVTMATVLCSLFSLLLKM</sequence>
<dbReference type="InterPro" id="IPR036939">
    <property type="entry name" value="Cu2_ascorb_mOase_N_sf"/>
</dbReference>
<dbReference type="GO" id="GO:0042421">
    <property type="term" value="P:norepinephrine biosynthetic process"/>
    <property type="evidence" value="ECO:0007669"/>
    <property type="project" value="TreeGrafter"/>
</dbReference>
<dbReference type="CDD" id="cd09631">
    <property type="entry name" value="DOMON_DOH"/>
    <property type="match status" value="1"/>
</dbReference>
<dbReference type="InterPro" id="IPR028460">
    <property type="entry name" value="Tbh/DBH"/>
</dbReference>
<dbReference type="Proteomes" id="UP000085678">
    <property type="component" value="Unplaced"/>
</dbReference>
<dbReference type="PANTHER" id="PTHR10157">
    <property type="entry name" value="DOPAMINE BETA HYDROXYLASE RELATED"/>
    <property type="match status" value="1"/>
</dbReference>
<evidence type="ECO:0000256" key="8">
    <source>
        <dbReference type="ARBA" id="ARBA00023033"/>
    </source>
</evidence>
<dbReference type="AlphaFoldDB" id="A0A1S3I2Z2"/>
<evidence type="ECO:0000256" key="6">
    <source>
        <dbReference type="ARBA" id="ARBA00023002"/>
    </source>
</evidence>
<dbReference type="Gene3D" id="2.60.120.310">
    <property type="entry name" value="Copper type II, ascorbate-dependent monooxygenase, N-terminal domain"/>
    <property type="match status" value="1"/>
</dbReference>
<dbReference type="GO" id="GO:0030667">
    <property type="term" value="C:secretory granule membrane"/>
    <property type="evidence" value="ECO:0007669"/>
    <property type="project" value="TreeGrafter"/>
</dbReference>
<dbReference type="SMART" id="SM00664">
    <property type="entry name" value="DoH"/>
    <property type="match status" value="1"/>
</dbReference>
<dbReference type="InterPro" id="IPR045266">
    <property type="entry name" value="DOH_DOMON"/>
</dbReference>
<evidence type="ECO:0000256" key="4">
    <source>
        <dbReference type="ARBA" id="ARBA00022723"/>
    </source>
</evidence>
<keyword evidence="14" id="KW-1185">Reference proteome</keyword>
<dbReference type="InterPro" id="IPR000323">
    <property type="entry name" value="Cu2_ascorb_mOase_N"/>
</dbReference>
<dbReference type="SUPFAM" id="SSF49742">
    <property type="entry name" value="PHM/PNGase F"/>
    <property type="match status" value="2"/>
</dbReference>
<organism evidence="14 15">
    <name type="scientific">Lingula anatina</name>
    <name type="common">Brachiopod</name>
    <name type="synonym">Lingula unguis</name>
    <dbReference type="NCBI Taxonomy" id="7574"/>
    <lineage>
        <taxon>Eukaryota</taxon>
        <taxon>Metazoa</taxon>
        <taxon>Spiralia</taxon>
        <taxon>Lophotrochozoa</taxon>
        <taxon>Brachiopoda</taxon>
        <taxon>Linguliformea</taxon>
        <taxon>Lingulata</taxon>
        <taxon>Lingulida</taxon>
        <taxon>Linguloidea</taxon>
        <taxon>Lingulidae</taxon>
        <taxon>Lingula</taxon>
    </lineage>
</organism>
<keyword evidence="5 12" id="KW-0732">Signal</keyword>
<dbReference type="KEGG" id="lak:106160550"/>
<protein>
    <submittedName>
        <fullName evidence="15">DBH-like monooxygenase protein 1</fullName>
    </submittedName>
</protein>
<dbReference type="InterPro" id="IPR008977">
    <property type="entry name" value="PHM/PNGase_F_dom_sf"/>
</dbReference>
<keyword evidence="8" id="KW-0503">Monooxygenase</keyword>
<dbReference type="SUPFAM" id="SSF49344">
    <property type="entry name" value="CBD9-like"/>
    <property type="match status" value="1"/>
</dbReference>
<dbReference type="InterPro" id="IPR014784">
    <property type="entry name" value="Cu2_ascorb_mOase-like_C"/>
</dbReference>
<evidence type="ECO:0000256" key="12">
    <source>
        <dbReference type="SAM" id="SignalP"/>
    </source>
</evidence>
<dbReference type="FunFam" id="2.60.120.230:FF:000001">
    <property type="entry name" value="Monooxygenase, DBH-like 1"/>
    <property type="match status" value="1"/>
</dbReference>
<evidence type="ECO:0000256" key="3">
    <source>
        <dbReference type="ARBA" id="ARBA00010676"/>
    </source>
</evidence>
<dbReference type="Gene3D" id="2.60.40.1210">
    <property type="entry name" value="Cellobiose dehydrogenase, cytochrome domain"/>
    <property type="match status" value="1"/>
</dbReference>
<evidence type="ECO:0000313" key="15">
    <source>
        <dbReference type="RefSeq" id="XP_013392637.1"/>
    </source>
</evidence>
<dbReference type="GO" id="GO:0004500">
    <property type="term" value="F:dopamine beta-monooxygenase activity"/>
    <property type="evidence" value="ECO:0007669"/>
    <property type="project" value="InterPro"/>
</dbReference>
<dbReference type="GO" id="GO:0042420">
    <property type="term" value="P:dopamine catabolic process"/>
    <property type="evidence" value="ECO:0007669"/>
    <property type="project" value="TreeGrafter"/>
</dbReference>
<accession>A0A1S3I2Z2</accession>
<dbReference type="FunCoup" id="A0A1S3I2Z2">
    <property type="interactions" value="3"/>
</dbReference>
<evidence type="ECO:0000256" key="2">
    <source>
        <dbReference type="ARBA" id="ARBA00004370"/>
    </source>
</evidence>
<proteinExistence type="inferred from homology"/>
<dbReference type="FunFam" id="2.60.120.310:FF:000004">
    <property type="entry name" value="DBH-like monooxygenase protein 1"/>
    <property type="match status" value="1"/>
</dbReference>
<dbReference type="FunFam" id="2.60.40.1210:FF:000001">
    <property type="entry name" value="Monooxygenase, DBH-like 1, like"/>
    <property type="match status" value="1"/>
</dbReference>
<feature type="signal peptide" evidence="12">
    <location>
        <begin position="1"/>
        <end position="19"/>
    </location>
</feature>
<gene>
    <name evidence="15" type="primary">LOC106160550</name>
</gene>
<comment type="similarity">
    <text evidence="3">Belongs to the copper type II ascorbate-dependent monooxygenase family.</text>
</comment>
<evidence type="ECO:0000256" key="9">
    <source>
        <dbReference type="ARBA" id="ARBA00023136"/>
    </source>
</evidence>
<comment type="subcellular location">
    <subcellularLocation>
        <location evidence="2">Membrane</location>
    </subcellularLocation>
</comment>
<dbReference type="OrthoDB" id="10003276at2759"/>
<dbReference type="InterPro" id="IPR005018">
    <property type="entry name" value="DOMON_domain"/>
</dbReference>
<dbReference type="Gene3D" id="2.60.120.230">
    <property type="match status" value="1"/>
</dbReference>
<feature type="chain" id="PRO_5010280824" evidence="12">
    <location>
        <begin position="20"/>
        <end position="625"/>
    </location>
</feature>
<keyword evidence="6" id="KW-0560">Oxidoreductase</keyword>
<evidence type="ECO:0000259" key="13">
    <source>
        <dbReference type="PROSITE" id="PS50836"/>
    </source>
</evidence>
<dbReference type="InParanoid" id="A0A1S3I2Z2"/>
<keyword evidence="7" id="KW-0186">Copper</keyword>
<dbReference type="PANTHER" id="PTHR10157:SF23">
    <property type="entry name" value="MOXD1 HOMOLOG 1"/>
    <property type="match status" value="1"/>
</dbReference>
<dbReference type="InterPro" id="IPR024548">
    <property type="entry name" value="Cu2_monoox_C"/>
</dbReference>
<keyword evidence="9" id="KW-0472">Membrane</keyword>
<reference evidence="15" key="1">
    <citation type="journal article" date="2015" name="Nat. Commun.">
        <title>The Lingula genome provides insights into brachiopod evolution and the origin of phosphate biomineralization.</title>
        <authorList>
            <person name="Luo Y.J."/>
            <person name="Takeuchi T."/>
            <person name="Koyanagi R."/>
            <person name="Yamada L."/>
            <person name="Kanda M."/>
            <person name="Khalturina M."/>
            <person name="Fujie M."/>
            <person name="Yamasaki S.I."/>
            <person name="Endo K."/>
            <person name="Satoh N."/>
        </authorList>
    </citation>
    <scope>NUCLEOTIDE SEQUENCE</scope>
</reference>
<evidence type="ECO:0000313" key="14">
    <source>
        <dbReference type="Proteomes" id="UP000085678"/>
    </source>
</evidence>
<dbReference type="GO" id="GO:0005507">
    <property type="term" value="F:copper ion binding"/>
    <property type="evidence" value="ECO:0007669"/>
    <property type="project" value="InterPro"/>
</dbReference>
<feature type="domain" description="DOMON" evidence="13">
    <location>
        <begin position="30"/>
        <end position="143"/>
    </location>
</feature>
<reference evidence="15" key="2">
    <citation type="submission" date="2025-08" db="UniProtKB">
        <authorList>
            <consortium name="RefSeq"/>
        </authorList>
    </citation>
    <scope>IDENTIFICATION</scope>
</reference>
<dbReference type="Pfam" id="PF01082">
    <property type="entry name" value="Cu2_monooxygen"/>
    <property type="match status" value="1"/>
</dbReference>
<evidence type="ECO:0000256" key="1">
    <source>
        <dbReference type="ARBA" id="ARBA00001973"/>
    </source>
</evidence>